<reference evidence="1" key="1">
    <citation type="submission" date="2019-08" db="EMBL/GenBank/DDBJ databases">
        <authorList>
            <person name="Kucharzyk K."/>
            <person name="Murdoch R.W."/>
            <person name="Higgins S."/>
            <person name="Loffler F."/>
        </authorList>
    </citation>
    <scope>NUCLEOTIDE SEQUENCE</scope>
</reference>
<dbReference type="EMBL" id="VSSQ01097733">
    <property type="protein sequence ID" value="MPN40970.1"/>
    <property type="molecule type" value="Genomic_DNA"/>
</dbReference>
<organism evidence="1">
    <name type="scientific">bioreactor metagenome</name>
    <dbReference type="NCBI Taxonomy" id="1076179"/>
    <lineage>
        <taxon>unclassified sequences</taxon>
        <taxon>metagenomes</taxon>
        <taxon>ecological metagenomes</taxon>
    </lineage>
</organism>
<sequence length="146" mass="15258">MRLLAGGESELFHVGGHQLAVSVFFHVHQPDLIDSVALTVANESDLSATAEGAVGRQGGDFGCSGGNLSGGSGQGFCGGGGYFSRGGFLCQRGRGCSCSSGSRAQERQRLQHAQIGEGQIPPDYHADEDEYAKDPAQRAFARGWVI</sequence>
<gene>
    <name evidence="1" type="ORF">SDC9_188510</name>
</gene>
<proteinExistence type="predicted"/>
<accession>A0A645HQ45</accession>
<name>A0A645HQ45_9ZZZZ</name>
<dbReference type="AlphaFoldDB" id="A0A645HQ45"/>
<protein>
    <submittedName>
        <fullName evidence="1">Uncharacterized protein</fullName>
    </submittedName>
</protein>
<comment type="caution">
    <text evidence="1">The sequence shown here is derived from an EMBL/GenBank/DDBJ whole genome shotgun (WGS) entry which is preliminary data.</text>
</comment>
<evidence type="ECO:0000313" key="1">
    <source>
        <dbReference type="EMBL" id="MPN40970.1"/>
    </source>
</evidence>